<evidence type="ECO:0000256" key="8">
    <source>
        <dbReference type="PROSITE-ProRule" id="PRU00043"/>
    </source>
</evidence>
<dbReference type="CDD" id="cd11304">
    <property type="entry name" value="Cadherin_repeat"/>
    <property type="match status" value="1"/>
</dbReference>
<keyword evidence="2" id="KW-0812">Transmembrane</keyword>
<dbReference type="PANTHER" id="PTHR24025">
    <property type="entry name" value="DESMOGLEIN FAMILY MEMBER"/>
    <property type="match status" value="1"/>
</dbReference>
<evidence type="ECO:0000256" key="1">
    <source>
        <dbReference type="ARBA" id="ARBA00004370"/>
    </source>
</evidence>
<reference evidence="10" key="1">
    <citation type="submission" date="2020-07" db="EMBL/GenBank/DDBJ databases">
        <title>Clarias magur genome sequencing, assembly and annotation.</title>
        <authorList>
            <person name="Kushwaha B."/>
            <person name="Kumar R."/>
            <person name="Das P."/>
            <person name="Joshi C.G."/>
            <person name="Kumar D."/>
            <person name="Nagpure N.S."/>
            <person name="Pandey M."/>
            <person name="Agarwal S."/>
            <person name="Srivastava S."/>
            <person name="Singh M."/>
            <person name="Sahoo L."/>
            <person name="Jayasankar P."/>
            <person name="Meher P.K."/>
            <person name="Koringa P.G."/>
            <person name="Iquebal M.A."/>
            <person name="Das S.P."/>
            <person name="Bit A."/>
            <person name="Patnaik S."/>
            <person name="Patel N."/>
            <person name="Shah T.M."/>
            <person name="Hinsu A."/>
            <person name="Jena J.K."/>
        </authorList>
    </citation>
    <scope>NUCLEOTIDE SEQUENCE</scope>
    <source>
        <strain evidence="10">CIFAMagur01</strain>
        <tissue evidence="10">Testis</tissue>
    </source>
</reference>
<dbReference type="GO" id="GO:0005509">
    <property type="term" value="F:calcium ion binding"/>
    <property type="evidence" value="ECO:0007669"/>
    <property type="project" value="UniProtKB-UniRule"/>
</dbReference>
<dbReference type="AlphaFoldDB" id="A0A8J4TN06"/>
<dbReference type="InterPro" id="IPR020894">
    <property type="entry name" value="Cadherin_CS"/>
</dbReference>
<keyword evidence="7" id="KW-0472">Membrane</keyword>
<name>A0A8J4TN06_CLAMG</name>
<comment type="subcellular location">
    <subcellularLocation>
        <location evidence="1">Membrane</location>
    </subcellularLocation>
</comment>
<keyword evidence="3" id="KW-0677">Repeat</keyword>
<dbReference type="Proteomes" id="UP000727407">
    <property type="component" value="Unassembled WGS sequence"/>
</dbReference>
<protein>
    <submittedName>
        <fullName evidence="10">Protocadherin Fat 3-like</fullName>
    </submittedName>
</protein>
<evidence type="ECO:0000256" key="3">
    <source>
        <dbReference type="ARBA" id="ARBA00022737"/>
    </source>
</evidence>
<dbReference type="OrthoDB" id="6252479at2759"/>
<keyword evidence="5" id="KW-0130">Cell adhesion</keyword>
<organism evidence="10 11">
    <name type="scientific">Clarias magur</name>
    <name type="common">Asian catfish</name>
    <name type="synonym">Macropteronotus magur</name>
    <dbReference type="NCBI Taxonomy" id="1594786"/>
    <lineage>
        <taxon>Eukaryota</taxon>
        <taxon>Metazoa</taxon>
        <taxon>Chordata</taxon>
        <taxon>Craniata</taxon>
        <taxon>Vertebrata</taxon>
        <taxon>Euteleostomi</taxon>
        <taxon>Actinopterygii</taxon>
        <taxon>Neopterygii</taxon>
        <taxon>Teleostei</taxon>
        <taxon>Ostariophysi</taxon>
        <taxon>Siluriformes</taxon>
        <taxon>Clariidae</taxon>
        <taxon>Clarias</taxon>
    </lineage>
</organism>
<evidence type="ECO:0000256" key="2">
    <source>
        <dbReference type="ARBA" id="ARBA00022692"/>
    </source>
</evidence>
<evidence type="ECO:0000313" key="11">
    <source>
        <dbReference type="Proteomes" id="UP000727407"/>
    </source>
</evidence>
<evidence type="ECO:0000256" key="5">
    <source>
        <dbReference type="ARBA" id="ARBA00022889"/>
    </source>
</evidence>
<keyword evidence="4 8" id="KW-0106">Calcium</keyword>
<feature type="domain" description="Cadherin" evidence="9">
    <location>
        <begin position="2"/>
        <end position="50"/>
    </location>
</feature>
<dbReference type="GO" id="GO:0005911">
    <property type="term" value="C:cell-cell junction"/>
    <property type="evidence" value="ECO:0007669"/>
    <property type="project" value="TreeGrafter"/>
</dbReference>
<dbReference type="EMBL" id="QNUK01000206">
    <property type="protein sequence ID" value="KAF5898225.1"/>
    <property type="molecule type" value="Genomic_DNA"/>
</dbReference>
<evidence type="ECO:0000256" key="7">
    <source>
        <dbReference type="ARBA" id="ARBA00023136"/>
    </source>
</evidence>
<accession>A0A8J4TN06</accession>
<feature type="non-terminal residue" evidence="10">
    <location>
        <position position="71"/>
    </location>
</feature>
<dbReference type="PROSITE" id="PS00232">
    <property type="entry name" value="CADHERIN_1"/>
    <property type="match status" value="1"/>
</dbReference>
<dbReference type="GO" id="GO:0009653">
    <property type="term" value="P:anatomical structure morphogenesis"/>
    <property type="evidence" value="ECO:0007669"/>
    <property type="project" value="UniProtKB-ARBA"/>
</dbReference>
<dbReference type="InterPro" id="IPR015919">
    <property type="entry name" value="Cadherin-like_sf"/>
</dbReference>
<dbReference type="Gene3D" id="2.60.40.60">
    <property type="entry name" value="Cadherins"/>
    <property type="match status" value="2"/>
</dbReference>
<keyword evidence="6" id="KW-1133">Transmembrane helix</keyword>
<evidence type="ECO:0000259" key="9">
    <source>
        <dbReference type="PROSITE" id="PS50268"/>
    </source>
</evidence>
<proteinExistence type="predicted"/>
<comment type="caution">
    <text evidence="10">The sequence shown here is derived from an EMBL/GenBank/DDBJ whole genome shotgun (WGS) entry which is preliminary data.</text>
</comment>
<dbReference type="SUPFAM" id="SSF49313">
    <property type="entry name" value="Cadherin-like"/>
    <property type="match status" value="1"/>
</dbReference>
<dbReference type="GO" id="GO:0005886">
    <property type="term" value="C:plasma membrane"/>
    <property type="evidence" value="ECO:0007669"/>
    <property type="project" value="InterPro"/>
</dbReference>
<dbReference type="PRINTS" id="PR00205">
    <property type="entry name" value="CADHERIN"/>
</dbReference>
<evidence type="ECO:0000313" key="10">
    <source>
        <dbReference type="EMBL" id="KAF5898225.1"/>
    </source>
</evidence>
<dbReference type="PROSITE" id="PS50268">
    <property type="entry name" value="CADHERIN_2"/>
    <property type="match status" value="1"/>
</dbReference>
<evidence type="ECO:0000256" key="6">
    <source>
        <dbReference type="ARBA" id="ARBA00022989"/>
    </source>
</evidence>
<sequence>SISVADDLDYEVCKDFFLKVEAVDGGTPPLKSSTIISIDVMDVNDNAPYFSEEIYNVLVSEDTASGETIIR</sequence>
<keyword evidence="11" id="KW-1185">Reference proteome</keyword>
<gene>
    <name evidence="10" type="ORF">DAT39_012080</name>
</gene>
<dbReference type="PANTHER" id="PTHR24025:SF23">
    <property type="entry name" value="NEURAL-CADHERIN"/>
    <property type="match status" value="1"/>
</dbReference>
<dbReference type="InterPro" id="IPR050971">
    <property type="entry name" value="Cadherin-domain_protein"/>
</dbReference>
<evidence type="ECO:0000256" key="4">
    <source>
        <dbReference type="ARBA" id="ARBA00022837"/>
    </source>
</evidence>
<dbReference type="GO" id="GO:0007156">
    <property type="term" value="P:homophilic cell adhesion via plasma membrane adhesion molecules"/>
    <property type="evidence" value="ECO:0007669"/>
    <property type="project" value="InterPro"/>
</dbReference>
<feature type="non-terminal residue" evidence="10">
    <location>
        <position position="1"/>
    </location>
</feature>
<dbReference type="InterPro" id="IPR002126">
    <property type="entry name" value="Cadherin-like_dom"/>
</dbReference>